<dbReference type="GO" id="GO:0051536">
    <property type="term" value="F:iron-sulfur cluster binding"/>
    <property type="evidence" value="ECO:0007669"/>
    <property type="project" value="InterPro"/>
</dbReference>
<dbReference type="AlphaFoldDB" id="A0A2K5AS24"/>
<dbReference type="InterPro" id="IPR006638">
    <property type="entry name" value="Elp3/MiaA/NifB-like_rSAM"/>
</dbReference>
<evidence type="ECO:0000259" key="1">
    <source>
        <dbReference type="PROSITE" id="PS51918"/>
    </source>
</evidence>
<organism evidence="2 3">
    <name type="scientific">Candidatus Nitrosocaldus cavascurensis</name>
    <dbReference type="NCBI Taxonomy" id="2058097"/>
    <lineage>
        <taxon>Archaea</taxon>
        <taxon>Nitrososphaerota</taxon>
        <taxon>Nitrososphaeria</taxon>
        <taxon>Candidatus Nitrosocaldales</taxon>
        <taxon>Candidatus Nitrosocaldaceae</taxon>
        <taxon>Candidatus Nitrosocaldus</taxon>
    </lineage>
</organism>
<dbReference type="GO" id="GO:0005524">
    <property type="term" value="F:ATP binding"/>
    <property type="evidence" value="ECO:0007669"/>
    <property type="project" value="UniProtKB-KW"/>
</dbReference>
<sequence length="521" mass="59437">MGKRVVLTNDRTLTSEYRSIPLFDFLSCAPSERVPERLFEFLAPNVKMYDGVLSKAPYGLRKIEAGLLKGYSRDEVAVVHPEHLHEYIDEDTRVVGIYAMDPLGLAPVSMMFTGGQVYFTPINQKYFIDLARMLKEMRMRNGYRFKVVVGGPGAWQFEFRVEQQEDLMVDHAVIGEADHVAADLFHDIEQGSVQPRVRVGRQPRIEEIPDIVGASIHGVVEAMRGCGRNCEFCEPNLRIARFMPYDKVKREISVNVASGTHKVWLQSDDIFLYGLEDKKGFMPNRDAIVDLFKAVMSVKGVRRAQPTHGTVSAVVADPDMVSAVSQVIRASPDNIIGIQPGLETGSARLIKRYMPFKAKPFSPEEWPDVIFHGTRILNENYWIPAYTLILGLPGETDEDCWDTVRLIDRMERELPERIGNKAHFTATPLTFVPIGVLKGDEFFNADNISEGHYAVIYKTWRHTIYELYSLPPSVIRLNPFLKFVLMRFFKWGVNMILRVIEDWGRKLGYDPEKVLLVRYAN</sequence>
<gene>
    <name evidence="2" type="ORF">NCAV_1275</name>
</gene>
<dbReference type="Gene3D" id="3.80.30.20">
    <property type="entry name" value="tm_1862 like domain"/>
    <property type="match status" value="1"/>
</dbReference>
<dbReference type="Pfam" id="PF04055">
    <property type="entry name" value="Radical_SAM"/>
    <property type="match status" value="1"/>
</dbReference>
<accession>A0A2K5AS24</accession>
<dbReference type="GeneID" id="41595275"/>
<keyword evidence="2" id="KW-0547">Nucleotide-binding</keyword>
<dbReference type="SFLD" id="SFLDG01082">
    <property type="entry name" value="B12-binding_domain_containing"/>
    <property type="match status" value="1"/>
</dbReference>
<protein>
    <submittedName>
        <fullName evidence="2">ABC transporter ATP-binding protein</fullName>
    </submittedName>
</protein>
<keyword evidence="3" id="KW-1185">Reference proteome</keyword>
<keyword evidence="2" id="KW-0067">ATP-binding</keyword>
<dbReference type="SFLD" id="SFLDS00029">
    <property type="entry name" value="Radical_SAM"/>
    <property type="match status" value="1"/>
</dbReference>
<dbReference type="RefSeq" id="WP_103286904.1">
    <property type="nucleotide sequence ID" value="NZ_LT981265.1"/>
</dbReference>
<dbReference type="InterPro" id="IPR007197">
    <property type="entry name" value="rSAM"/>
</dbReference>
<dbReference type="SUPFAM" id="SSF102114">
    <property type="entry name" value="Radical SAM enzymes"/>
    <property type="match status" value="1"/>
</dbReference>
<feature type="domain" description="Radical SAM core" evidence="1">
    <location>
        <begin position="212"/>
        <end position="481"/>
    </location>
</feature>
<dbReference type="SMART" id="SM00729">
    <property type="entry name" value="Elp3"/>
    <property type="match status" value="1"/>
</dbReference>
<proteinExistence type="predicted"/>
<dbReference type="PROSITE" id="PS51918">
    <property type="entry name" value="RADICAL_SAM"/>
    <property type="match status" value="1"/>
</dbReference>
<dbReference type="PANTHER" id="PTHR42731">
    <property type="entry name" value="SLL1084 PROTEIN"/>
    <property type="match status" value="1"/>
</dbReference>
<dbReference type="InterPro" id="IPR023404">
    <property type="entry name" value="rSAM_horseshoe"/>
</dbReference>
<dbReference type="Proteomes" id="UP000236248">
    <property type="component" value="Chromosome NCAV"/>
</dbReference>
<evidence type="ECO:0000313" key="2">
    <source>
        <dbReference type="EMBL" id="SPC34442.1"/>
    </source>
</evidence>
<dbReference type="EMBL" id="LT981265">
    <property type="protein sequence ID" value="SPC34442.1"/>
    <property type="molecule type" value="Genomic_DNA"/>
</dbReference>
<name>A0A2K5AS24_9ARCH</name>
<dbReference type="InterPro" id="IPR058240">
    <property type="entry name" value="rSAM_sf"/>
</dbReference>
<dbReference type="GO" id="GO:0003824">
    <property type="term" value="F:catalytic activity"/>
    <property type="evidence" value="ECO:0007669"/>
    <property type="project" value="InterPro"/>
</dbReference>
<dbReference type="KEGG" id="ncv:NCAV_1275"/>
<reference evidence="3" key="1">
    <citation type="submission" date="2018-01" db="EMBL/GenBank/DDBJ databases">
        <authorList>
            <person name="Kerou L M."/>
        </authorList>
    </citation>
    <scope>NUCLEOTIDE SEQUENCE [LARGE SCALE GENOMIC DNA]</scope>
    <source>
        <strain evidence="3">SCU2</strain>
    </source>
</reference>
<dbReference type="PANTHER" id="PTHR42731:SF4">
    <property type="entry name" value="RADICAL SAM DOMAIN PROTEIN"/>
    <property type="match status" value="1"/>
</dbReference>
<evidence type="ECO:0000313" key="3">
    <source>
        <dbReference type="Proteomes" id="UP000236248"/>
    </source>
</evidence>